<dbReference type="EMBL" id="RJJE01000009">
    <property type="protein sequence ID" value="RNI30302.1"/>
    <property type="molecule type" value="Genomic_DNA"/>
</dbReference>
<dbReference type="SUPFAM" id="SSF49464">
    <property type="entry name" value="Carboxypeptidase regulatory domain-like"/>
    <property type="match status" value="1"/>
</dbReference>
<organism evidence="1 2">
    <name type="scientific">Rufibacter immobilis</name>
    <dbReference type="NCBI Taxonomy" id="1348778"/>
    <lineage>
        <taxon>Bacteria</taxon>
        <taxon>Pseudomonadati</taxon>
        <taxon>Bacteroidota</taxon>
        <taxon>Cytophagia</taxon>
        <taxon>Cytophagales</taxon>
        <taxon>Hymenobacteraceae</taxon>
        <taxon>Rufibacter</taxon>
    </lineage>
</organism>
<dbReference type="GO" id="GO:0004180">
    <property type="term" value="F:carboxypeptidase activity"/>
    <property type="evidence" value="ECO:0007669"/>
    <property type="project" value="UniProtKB-KW"/>
</dbReference>
<proteinExistence type="predicted"/>
<reference evidence="1 2" key="1">
    <citation type="submission" date="2018-11" db="EMBL/GenBank/DDBJ databases">
        <title>Rufibacter latericius sp. nov., isolated from water in Baiyang Lake.</title>
        <authorList>
            <person name="Yang Y."/>
        </authorList>
    </citation>
    <scope>NUCLEOTIDE SEQUENCE [LARGE SCALE GENOMIC DNA]</scope>
    <source>
        <strain evidence="1 2">MCC P1</strain>
    </source>
</reference>
<dbReference type="OrthoDB" id="7432683at2"/>
<accession>A0A3M9MXM6</accession>
<dbReference type="Gene3D" id="2.60.40.1120">
    <property type="entry name" value="Carboxypeptidase-like, regulatory domain"/>
    <property type="match status" value="1"/>
</dbReference>
<keyword evidence="1" id="KW-0378">Hydrolase</keyword>
<keyword evidence="2" id="KW-1185">Reference proteome</keyword>
<dbReference type="Proteomes" id="UP000271010">
    <property type="component" value="Unassembled WGS sequence"/>
</dbReference>
<gene>
    <name evidence="1" type="ORF">EFA69_12515</name>
</gene>
<comment type="caution">
    <text evidence="1">The sequence shown here is derived from an EMBL/GenBank/DDBJ whole genome shotgun (WGS) entry which is preliminary data.</text>
</comment>
<dbReference type="AlphaFoldDB" id="A0A3M9MXM6"/>
<keyword evidence="1" id="KW-0121">Carboxypeptidase</keyword>
<keyword evidence="1" id="KW-0645">Protease</keyword>
<dbReference type="RefSeq" id="WP_123133379.1">
    <property type="nucleotide sequence ID" value="NZ_RJJE01000009.1"/>
</dbReference>
<protein>
    <submittedName>
        <fullName evidence="1">Carboxypeptidase-like regulatory domain-containing protein</fullName>
    </submittedName>
</protein>
<evidence type="ECO:0000313" key="1">
    <source>
        <dbReference type="EMBL" id="RNI30302.1"/>
    </source>
</evidence>
<evidence type="ECO:0000313" key="2">
    <source>
        <dbReference type="Proteomes" id="UP000271010"/>
    </source>
</evidence>
<dbReference type="Pfam" id="PF13715">
    <property type="entry name" value="CarbopepD_reg_2"/>
    <property type="match status" value="1"/>
</dbReference>
<sequence length="256" mass="27935">MPVRRLTLSVPKPCQENWQDMTPQNQGRFCQSCATTVVDFSTMTNAEIVAFLGKANGRVCGSFHLQQLGQEFLLRTSTQRNRTWRAVALGIATWLSTKPVYAQETVAPPAIEQNPSLAAANIAPQSQQPVPDSLATIRGKVISGDGAAPMPGVTVMWKGTTDASPTNAEGVFTISIPPDIPEDQLILSVSFIGYSTQELRLKEILKQKNLVIRLNPDARTIGEVVVIPPSLRRSQPQTPATPKKAGFFQKLKGLFR</sequence>
<dbReference type="InterPro" id="IPR008969">
    <property type="entry name" value="CarboxyPept-like_regulatory"/>
</dbReference>
<name>A0A3M9MXM6_9BACT</name>